<dbReference type="Proteomes" id="UP001597168">
    <property type="component" value="Unassembled WGS sequence"/>
</dbReference>
<feature type="region of interest" description="Disordered" evidence="1">
    <location>
        <begin position="62"/>
        <end position="87"/>
    </location>
</feature>
<sequence>MKSGRWELGSLPGPRGHVEALAEDLNAGLSCVWLFPDDLVDRGAADDLVELVGSHVETVRVPQPEVRRTSGQRGSARPSAPADDSLPSWARGGLGVFDWDESFHTVDVPTLESTSTVAERLLMVSDAVPADGEDPLAVLASSDWLRRKVVVVRAWDENDPDDVASVLTRVTAHAKAHGVPPEERTRVLVAATLGGLPVRLLDQVDPVTTRVHWWWSVCGRLDTAVVTTAARPRNARRGTVTRVDVRELVAAEVVVEVAGPDLLLAEGLASSWDGRMATLREQITAFTHEEEDLVPRALRRSRGSGERPGEELRPAWNAGFADVWDGQLRISPAVRGVIGTAVDLDNLVWRGQNRALMPLVDGWRARLEEKVRARASSAVLAEMGRDARGGPAGSERPGRATLELGVMAWAVSTSRIRLPQADRDLLFCLRDARNALSHLRPLDDQELDRLARAIPDESW</sequence>
<proteinExistence type="predicted"/>
<dbReference type="RefSeq" id="WP_380724714.1">
    <property type="nucleotide sequence ID" value="NZ_JBHTLK010000100.1"/>
</dbReference>
<evidence type="ECO:0008006" key="4">
    <source>
        <dbReference type="Google" id="ProtNLM"/>
    </source>
</evidence>
<evidence type="ECO:0000256" key="1">
    <source>
        <dbReference type="SAM" id="MobiDB-lite"/>
    </source>
</evidence>
<name>A0ABW3QWZ4_9PSEU</name>
<organism evidence="2 3">
    <name type="scientific">Saccharothrix hoggarensis</name>
    <dbReference type="NCBI Taxonomy" id="913853"/>
    <lineage>
        <taxon>Bacteria</taxon>
        <taxon>Bacillati</taxon>
        <taxon>Actinomycetota</taxon>
        <taxon>Actinomycetes</taxon>
        <taxon>Pseudonocardiales</taxon>
        <taxon>Pseudonocardiaceae</taxon>
        <taxon>Saccharothrix</taxon>
    </lineage>
</organism>
<gene>
    <name evidence="2" type="ORF">ACFQ3T_19405</name>
</gene>
<evidence type="ECO:0000313" key="2">
    <source>
        <dbReference type="EMBL" id="MFD1149306.1"/>
    </source>
</evidence>
<dbReference type="EMBL" id="JBHTLK010000100">
    <property type="protein sequence ID" value="MFD1149306.1"/>
    <property type="molecule type" value="Genomic_DNA"/>
</dbReference>
<evidence type="ECO:0000313" key="3">
    <source>
        <dbReference type="Proteomes" id="UP001597168"/>
    </source>
</evidence>
<protein>
    <recommendedName>
        <fullName evidence="4">Apea-like HEPN domain-containing protein</fullName>
    </recommendedName>
</protein>
<keyword evidence="3" id="KW-1185">Reference proteome</keyword>
<reference evidence="3" key="1">
    <citation type="journal article" date="2019" name="Int. J. Syst. Evol. Microbiol.">
        <title>The Global Catalogue of Microorganisms (GCM) 10K type strain sequencing project: providing services to taxonomists for standard genome sequencing and annotation.</title>
        <authorList>
            <consortium name="The Broad Institute Genomics Platform"/>
            <consortium name="The Broad Institute Genome Sequencing Center for Infectious Disease"/>
            <person name="Wu L."/>
            <person name="Ma J."/>
        </authorList>
    </citation>
    <scope>NUCLEOTIDE SEQUENCE [LARGE SCALE GENOMIC DNA]</scope>
    <source>
        <strain evidence="3">CCUG 60214</strain>
    </source>
</reference>
<comment type="caution">
    <text evidence="2">The sequence shown here is derived from an EMBL/GenBank/DDBJ whole genome shotgun (WGS) entry which is preliminary data.</text>
</comment>
<accession>A0ABW3QWZ4</accession>